<dbReference type="EMBL" id="JACHIN010000008">
    <property type="protein sequence ID" value="MBB5080208.1"/>
    <property type="molecule type" value="Genomic_DNA"/>
</dbReference>
<accession>A0A7W8A8H6</accession>
<evidence type="ECO:0000256" key="1">
    <source>
        <dbReference type="SAM" id="MobiDB-lite"/>
    </source>
</evidence>
<keyword evidence="3" id="KW-1185">Reference proteome</keyword>
<comment type="caution">
    <text evidence="2">The sequence shown here is derived from an EMBL/GenBank/DDBJ whole genome shotgun (WGS) entry which is preliminary data.</text>
</comment>
<dbReference type="AlphaFoldDB" id="A0A7W8A8H6"/>
<feature type="region of interest" description="Disordered" evidence="1">
    <location>
        <begin position="230"/>
        <end position="270"/>
    </location>
</feature>
<gene>
    <name evidence="2" type="ORF">HNR40_005695</name>
</gene>
<dbReference type="Proteomes" id="UP000568380">
    <property type="component" value="Unassembled WGS sequence"/>
</dbReference>
<protein>
    <submittedName>
        <fullName evidence="2">Methyl-accepting chemotaxis protein</fullName>
    </submittedName>
</protein>
<evidence type="ECO:0000313" key="3">
    <source>
        <dbReference type="Proteomes" id="UP000568380"/>
    </source>
</evidence>
<feature type="compositionally biased region" description="Basic and acidic residues" evidence="1">
    <location>
        <begin position="251"/>
        <end position="270"/>
    </location>
</feature>
<name>A0A7W8A8H6_9ACTN</name>
<proteinExistence type="predicted"/>
<evidence type="ECO:0000313" key="2">
    <source>
        <dbReference type="EMBL" id="MBB5080208.1"/>
    </source>
</evidence>
<sequence length="270" mass="30458">MAFLARLFKRSTGLDQERDDAHQQGVRDARQHALHEFTDPDCQPAYLGEVRAMARERIARLDRELAEVRTALLRDAGEARQAVLRMTVDSPRLASPNGTHAANGRGDDEFITIAEARRRRAERRRAAEVKDSAERVFGARAQLERLAREWDGAVLRRNHDVEQVHAWAQRMIAAYRSGVMRAHPRREEIPPLWKGEVIAMDTAAPVAGSEEMGGLLEEVERRVELWQAEVHGRRELPTPRAPELAGPPKAVPEKEVVQDEKALSDEKGDV</sequence>
<dbReference type="RefSeq" id="WP_184966516.1">
    <property type="nucleotide sequence ID" value="NZ_JACHIN010000008.1"/>
</dbReference>
<reference evidence="2 3" key="1">
    <citation type="submission" date="2020-08" db="EMBL/GenBank/DDBJ databases">
        <title>Genomic Encyclopedia of Type Strains, Phase IV (KMG-IV): sequencing the most valuable type-strain genomes for metagenomic binning, comparative biology and taxonomic classification.</title>
        <authorList>
            <person name="Goeker M."/>
        </authorList>
    </citation>
    <scope>NUCLEOTIDE SEQUENCE [LARGE SCALE GENOMIC DNA]</scope>
    <source>
        <strain evidence="2 3">DSM 45385</strain>
    </source>
</reference>
<organism evidence="2 3">
    <name type="scientific">Nonomuraea endophytica</name>
    <dbReference type="NCBI Taxonomy" id="714136"/>
    <lineage>
        <taxon>Bacteria</taxon>
        <taxon>Bacillati</taxon>
        <taxon>Actinomycetota</taxon>
        <taxon>Actinomycetes</taxon>
        <taxon>Streptosporangiales</taxon>
        <taxon>Streptosporangiaceae</taxon>
        <taxon>Nonomuraea</taxon>
    </lineage>
</organism>